<name>A0A2G5EHN0_AQUCA</name>
<evidence type="ECO:0000313" key="1">
    <source>
        <dbReference type="EMBL" id="PIA55294.1"/>
    </source>
</evidence>
<dbReference type="InParanoid" id="A0A2G5EHN0"/>
<dbReference type="AlphaFoldDB" id="A0A2G5EHN0"/>
<evidence type="ECO:0000313" key="2">
    <source>
        <dbReference type="Proteomes" id="UP000230069"/>
    </source>
</evidence>
<dbReference type="Proteomes" id="UP000230069">
    <property type="component" value="Unassembled WGS sequence"/>
</dbReference>
<proteinExistence type="predicted"/>
<reference evidence="1 2" key="1">
    <citation type="submission" date="2017-09" db="EMBL/GenBank/DDBJ databases">
        <title>WGS assembly of Aquilegia coerulea Goldsmith.</title>
        <authorList>
            <person name="Hodges S."/>
            <person name="Kramer E."/>
            <person name="Nordborg M."/>
            <person name="Tomkins J."/>
            <person name="Borevitz J."/>
            <person name="Derieg N."/>
            <person name="Yan J."/>
            <person name="Mihaltcheva S."/>
            <person name="Hayes R.D."/>
            <person name="Rokhsar D."/>
        </authorList>
    </citation>
    <scope>NUCLEOTIDE SEQUENCE [LARGE SCALE GENOMIC DNA]</scope>
    <source>
        <strain evidence="2">cv. Goldsmith</strain>
    </source>
</reference>
<dbReference type="EMBL" id="KZ305025">
    <property type="protein sequence ID" value="PIA55294.1"/>
    <property type="molecule type" value="Genomic_DNA"/>
</dbReference>
<sequence length="72" mass="8575">MNYNTTIIYAAIRRKRVLVSYQKHTYPIKKKVHYKISISCKACYVILMDLNPQEHVFKVENDELYSRPPVQS</sequence>
<accession>A0A2G5EHN0</accession>
<gene>
    <name evidence="1" type="ORF">AQUCO_00800188v1</name>
</gene>
<organism evidence="1 2">
    <name type="scientific">Aquilegia coerulea</name>
    <name type="common">Rocky mountain columbine</name>
    <dbReference type="NCBI Taxonomy" id="218851"/>
    <lineage>
        <taxon>Eukaryota</taxon>
        <taxon>Viridiplantae</taxon>
        <taxon>Streptophyta</taxon>
        <taxon>Embryophyta</taxon>
        <taxon>Tracheophyta</taxon>
        <taxon>Spermatophyta</taxon>
        <taxon>Magnoliopsida</taxon>
        <taxon>Ranunculales</taxon>
        <taxon>Ranunculaceae</taxon>
        <taxon>Thalictroideae</taxon>
        <taxon>Aquilegia</taxon>
    </lineage>
</organism>
<protein>
    <submittedName>
        <fullName evidence="1">Uncharacterized protein</fullName>
    </submittedName>
</protein>
<keyword evidence="2" id="KW-1185">Reference proteome</keyword>